<evidence type="ECO:0000256" key="2">
    <source>
        <dbReference type="ARBA" id="ARBA00012637"/>
    </source>
</evidence>
<keyword evidence="5" id="KW-0560">Oxidoreductase</keyword>
<keyword evidence="8" id="KW-1133">Transmembrane helix</keyword>
<dbReference type="EMBL" id="BONU01000009">
    <property type="protein sequence ID" value="GIG73453.1"/>
    <property type="molecule type" value="Genomic_DNA"/>
</dbReference>
<dbReference type="PANTHER" id="PTHR43706">
    <property type="entry name" value="NADH DEHYDROGENASE"/>
    <property type="match status" value="1"/>
</dbReference>
<keyword evidence="6" id="KW-0520">NAD</keyword>
<evidence type="ECO:0000256" key="5">
    <source>
        <dbReference type="ARBA" id="ARBA00023002"/>
    </source>
</evidence>
<evidence type="ECO:0000256" key="8">
    <source>
        <dbReference type="SAM" id="Phobius"/>
    </source>
</evidence>
<dbReference type="Proteomes" id="UP000653674">
    <property type="component" value="Unassembled WGS sequence"/>
</dbReference>
<dbReference type="PRINTS" id="PR00411">
    <property type="entry name" value="PNDRDTASEI"/>
</dbReference>
<keyword evidence="11" id="KW-1185">Reference proteome</keyword>
<feature type="transmembrane region" description="Helical" evidence="8">
    <location>
        <begin position="391"/>
        <end position="408"/>
    </location>
</feature>
<keyword evidence="4" id="KW-0274">FAD</keyword>
<comment type="catalytic activity">
    <reaction evidence="7">
        <text>a quinone + NADH + H(+) = a quinol + NAD(+)</text>
        <dbReference type="Rhea" id="RHEA:46160"/>
        <dbReference type="ChEBI" id="CHEBI:15378"/>
        <dbReference type="ChEBI" id="CHEBI:24646"/>
        <dbReference type="ChEBI" id="CHEBI:57540"/>
        <dbReference type="ChEBI" id="CHEBI:57945"/>
        <dbReference type="ChEBI" id="CHEBI:132124"/>
        <dbReference type="EC" id="1.6.5.9"/>
    </reaction>
</comment>
<keyword evidence="3" id="KW-0285">Flavoprotein</keyword>
<protein>
    <recommendedName>
        <fullName evidence="2">NADH:ubiquinone reductase (non-electrogenic)</fullName>
        <ecNumber evidence="2">1.6.5.9</ecNumber>
    </recommendedName>
</protein>
<dbReference type="GO" id="GO:0050136">
    <property type="term" value="F:NADH dehydrogenase (quinone) (non-electrogenic) activity"/>
    <property type="evidence" value="ECO:0007669"/>
    <property type="project" value="UniProtKB-EC"/>
</dbReference>
<evidence type="ECO:0000313" key="10">
    <source>
        <dbReference type="EMBL" id="GIG73453.1"/>
    </source>
</evidence>
<evidence type="ECO:0000256" key="1">
    <source>
        <dbReference type="ARBA" id="ARBA00005272"/>
    </source>
</evidence>
<keyword evidence="8" id="KW-0472">Membrane</keyword>
<dbReference type="SUPFAM" id="SSF51905">
    <property type="entry name" value="FAD/NAD(P)-binding domain"/>
    <property type="match status" value="1"/>
</dbReference>
<evidence type="ECO:0000259" key="9">
    <source>
        <dbReference type="Pfam" id="PF07992"/>
    </source>
</evidence>
<dbReference type="Pfam" id="PF07992">
    <property type="entry name" value="Pyr_redox_2"/>
    <property type="match status" value="1"/>
</dbReference>
<dbReference type="PRINTS" id="PR00368">
    <property type="entry name" value="FADPNR"/>
</dbReference>
<dbReference type="RefSeq" id="WP_168078713.1">
    <property type="nucleotide sequence ID" value="NZ_BONU01000009.1"/>
</dbReference>
<comment type="similarity">
    <text evidence="1">Belongs to the NADH dehydrogenase family.</text>
</comment>
<dbReference type="Gene3D" id="3.50.50.100">
    <property type="match status" value="1"/>
</dbReference>
<proteinExistence type="inferred from homology"/>
<keyword evidence="8" id="KW-0812">Transmembrane</keyword>
<evidence type="ECO:0000256" key="4">
    <source>
        <dbReference type="ARBA" id="ARBA00022827"/>
    </source>
</evidence>
<dbReference type="InterPro" id="IPR036188">
    <property type="entry name" value="FAD/NAD-bd_sf"/>
</dbReference>
<dbReference type="PANTHER" id="PTHR43706:SF47">
    <property type="entry name" value="EXTERNAL NADH-UBIQUINONE OXIDOREDUCTASE 1, MITOCHONDRIAL-RELATED"/>
    <property type="match status" value="1"/>
</dbReference>
<evidence type="ECO:0000256" key="3">
    <source>
        <dbReference type="ARBA" id="ARBA00022630"/>
    </source>
</evidence>
<dbReference type="InterPro" id="IPR023753">
    <property type="entry name" value="FAD/NAD-binding_dom"/>
</dbReference>
<evidence type="ECO:0000256" key="6">
    <source>
        <dbReference type="ARBA" id="ARBA00023027"/>
    </source>
</evidence>
<reference evidence="10" key="1">
    <citation type="submission" date="2021-01" db="EMBL/GenBank/DDBJ databases">
        <title>Whole genome shotgun sequence of Planosporangium flavigriseum NBRC 105377.</title>
        <authorList>
            <person name="Komaki H."/>
            <person name="Tamura T."/>
        </authorList>
    </citation>
    <scope>NUCLEOTIDE SEQUENCE</scope>
    <source>
        <strain evidence="10">NBRC 105377</strain>
    </source>
</reference>
<evidence type="ECO:0000256" key="7">
    <source>
        <dbReference type="ARBA" id="ARBA00047599"/>
    </source>
</evidence>
<dbReference type="EC" id="1.6.5.9" evidence="2"/>
<dbReference type="InterPro" id="IPR045024">
    <property type="entry name" value="NDH-2"/>
</dbReference>
<comment type="caution">
    <text evidence="10">The sequence shown here is derived from an EMBL/GenBank/DDBJ whole genome shotgun (WGS) entry which is preliminary data.</text>
</comment>
<dbReference type="AlphaFoldDB" id="A0A8J3LMW6"/>
<feature type="domain" description="FAD/NAD(P)-binding" evidence="9">
    <location>
        <begin position="18"/>
        <end position="343"/>
    </location>
</feature>
<gene>
    <name evidence="10" type="primary">ndh</name>
    <name evidence="10" type="ORF">Pfl04_18570</name>
</gene>
<name>A0A8J3LMW6_9ACTN</name>
<sequence>MDHLMSPADEGRQNSRHRVLIIGSGFGGLFAAKALRREDVDVTIVARTSHHLFQPLLYQVATGILSEGEIAPATREILRRQRNVRTLLGDVVDVDLDSRTVTALAPAGITYTVGYDSLIVAAGASQSYFGHDEFAEHAPGMKSIDDALELRGRIFGAFELAELETDPAAAERWLTFVVVGAGPTGVEMAGQIAELAHRTLPGDFRRIDPRQARILLLDGAPAVLPSFGDRLSTKALRQLHRLGIEVELHTTVVGVDSTGIEVVDGTGTRRRIETMTKIWAAGVAASPLGKLLSLGSGAETDRAGRVMVEPNCSLPGHPEVFVVGDMMSLNRLPGVAQVAIQSGQHAAGQITRRLHGKPTGQPFQYHDKGSMATISRFSAVASVGKMRLSGFLGWMLWLAVHLLYLVGFKNRVTAALHWFVSFIGRGRSQRTITIQQIFARTILQKVAQEEAARLEASQSR</sequence>
<evidence type="ECO:0000313" key="11">
    <source>
        <dbReference type="Proteomes" id="UP000653674"/>
    </source>
</evidence>
<accession>A0A8J3LMW6</accession>
<organism evidence="10 11">
    <name type="scientific">Planosporangium flavigriseum</name>
    <dbReference type="NCBI Taxonomy" id="373681"/>
    <lineage>
        <taxon>Bacteria</taxon>
        <taxon>Bacillati</taxon>
        <taxon>Actinomycetota</taxon>
        <taxon>Actinomycetes</taxon>
        <taxon>Micromonosporales</taxon>
        <taxon>Micromonosporaceae</taxon>
        <taxon>Planosporangium</taxon>
    </lineage>
</organism>